<dbReference type="GO" id="GO:0015074">
    <property type="term" value="P:DNA integration"/>
    <property type="evidence" value="ECO:0007669"/>
    <property type="project" value="InterPro"/>
</dbReference>
<protein>
    <submittedName>
        <fullName evidence="3">Solute carrier organic anion transporter, member</fullName>
    </submittedName>
</protein>
<accession>A0A9W9YIU3</accession>
<dbReference type="Gene3D" id="1.10.443.10">
    <property type="entry name" value="Intergrase catalytic core"/>
    <property type="match status" value="1"/>
</dbReference>
<dbReference type="OrthoDB" id="5990091at2759"/>
<feature type="region of interest" description="Disordered" evidence="2">
    <location>
        <begin position="368"/>
        <end position="399"/>
    </location>
</feature>
<keyword evidence="1" id="KW-0233">DNA recombination</keyword>
<gene>
    <name evidence="3" type="primary">SLCO4A1_1</name>
    <name evidence="3" type="ORF">OS493_033861</name>
</gene>
<evidence type="ECO:0000256" key="1">
    <source>
        <dbReference type="ARBA" id="ARBA00023172"/>
    </source>
</evidence>
<feature type="compositionally biased region" description="Basic and acidic residues" evidence="2">
    <location>
        <begin position="1"/>
        <end position="45"/>
    </location>
</feature>
<organism evidence="3 4">
    <name type="scientific">Desmophyllum pertusum</name>
    <dbReference type="NCBI Taxonomy" id="174260"/>
    <lineage>
        <taxon>Eukaryota</taxon>
        <taxon>Metazoa</taxon>
        <taxon>Cnidaria</taxon>
        <taxon>Anthozoa</taxon>
        <taxon>Hexacorallia</taxon>
        <taxon>Scleractinia</taxon>
        <taxon>Caryophylliina</taxon>
        <taxon>Caryophylliidae</taxon>
        <taxon>Desmophyllum</taxon>
    </lineage>
</organism>
<dbReference type="InterPro" id="IPR013762">
    <property type="entry name" value="Integrase-like_cat_sf"/>
</dbReference>
<dbReference type="InterPro" id="IPR011010">
    <property type="entry name" value="DNA_brk_join_enz"/>
</dbReference>
<feature type="region of interest" description="Disordered" evidence="2">
    <location>
        <begin position="1"/>
        <end position="60"/>
    </location>
</feature>
<feature type="region of interest" description="Disordered" evidence="2">
    <location>
        <begin position="455"/>
        <end position="475"/>
    </location>
</feature>
<dbReference type="AlphaFoldDB" id="A0A9W9YIU3"/>
<name>A0A9W9YIU3_9CNID</name>
<dbReference type="EMBL" id="MU827347">
    <property type="protein sequence ID" value="KAJ7352800.1"/>
    <property type="molecule type" value="Genomic_DNA"/>
</dbReference>
<evidence type="ECO:0000256" key="2">
    <source>
        <dbReference type="SAM" id="MobiDB-lite"/>
    </source>
</evidence>
<dbReference type="GO" id="GO:0003677">
    <property type="term" value="F:DNA binding"/>
    <property type="evidence" value="ECO:0007669"/>
    <property type="project" value="InterPro"/>
</dbReference>
<reference evidence="3" key="1">
    <citation type="submission" date="2023-01" db="EMBL/GenBank/DDBJ databases">
        <title>Genome assembly of the deep-sea coral Lophelia pertusa.</title>
        <authorList>
            <person name="Herrera S."/>
            <person name="Cordes E."/>
        </authorList>
    </citation>
    <scope>NUCLEOTIDE SEQUENCE</scope>
    <source>
        <strain evidence="3">USNM1676648</strain>
        <tissue evidence="3">Polyp</tissue>
    </source>
</reference>
<dbReference type="Proteomes" id="UP001163046">
    <property type="component" value="Unassembled WGS sequence"/>
</dbReference>
<keyword evidence="4" id="KW-1185">Reference proteome</keyword>
<proteinExistence type="predicted"/>
<comment type="caution">
    <text evidence="3">The sequence shown here is derived from an EMBL/GenBank/DDBJ whole genome shotgun (WGS) entry which is preliminary data.</text>
</comment>
<evidence type="ECO:0000313" key="3">
    <source>
        <dbReference type="EMBL" id="KAJ7352800.1"/>
    </source>
</evidence>
<dbReference type="SUPFAM" id="SSF56349">
    <property type="entry name" value="DNA breaking-rejoining enzymes"/>
    <property type="match status" value="1"/>
</dbReference>
<evidence type="ECO:0000313" key="4">
    <source>
        <dbReference type="Proteomes" id="UP001163046"/>
    </source>
</evidence>
<sequence>MRVVKAEHRHSNQSDEDREPRISVKEDSGEVSSMHESESSSKAESESDSESQIYSEISGSVEKTEVTGRGVFGSLQAGCRLRTVEENLRRYQSSMLHSYISTENPDGVNVDHASIKVIEEKARLWSTSYKKDSQRRHLQKQDEDLSNLISPQMVAEFEQSESVRRTISLIGQLSGAHSLEVNQAAYTLIRDFILTEITISNAHRSGVLANMTMGEYKKVKLAGNSHVISVSKHKTADVHGPAWVVLSPTLFGYLKVFVDEVRRVVSPTKEDDDPVILSWNGARLVSGQISTAINAAWKKGGMTGHVCSTLFRKSVVSVVHANHKEMKGNLADLMAHKESTAQRYYRPHEKQQSCIQAAADLPSIMRASNTAPEEDSPTTKENDEDPIRPEDSKDKQRTWNEQEIAAIKELFCEEIKEKSITMAVIREKIKDHHILHNQDPKRVCDKVRNEWRDNDKNNCMETGPASKPTRRRGNAFGQNGPLLDQFFGLCATFECKLCQQQHFFQRG</sequence>
<feature type="compositionally biased region" description="Basic and acidic residues" evidence="2">
    <location>
        <begin position="377"/>
        <end position="399"/>
    </location>
</feature>
<dbReference type="GO" id="GO:0006310">
    <property type="term" value="P:DNA recombination"/>
    <property type="evidence" value="ECO:0007669"/>
    <property type="project" value="UniProtKB-KW"/>
</dbReference>